<dbReference type="SUPFAM" id="SSF52777">
    <property type="entry name" value="CoA-dependent acyltransferases"/>
    <property type="match status" value="1"/>
</dbReference>
<dbReference type="PANTHER" id="PTHR45527">
    <property type="entry name" value="NONRIBOSOMAL PEPTIDE SYNTHETASE"/>
    <property type="match status" value="1"/>
</dbReference>
<evidence type="ECO:0000256" key="1">
    <source>
        <dbReference type="ARBA" id="ARBA00006432"/>
    </source>
</evidence>
<dbReference type="Gene3D" id="3.40.50.980">
    <property type="match status" value="2"/>
</dbReference>
<dbReference type="Gene3D" id="1.10.1200.10">
    <property type="entry name" value="ACP-like"/>
    <property type="match status" value="1"/>
</dbReference>
<dbReference type="EMBL" id="JBHSOW010000022">
    <property type="protein sequence ID" value="MFC5648730.1"/>
    <property type="molecule type" value="Genomic_DNA"/>
</dbReference>
<protein>
    <submittedName>
        <fullName evidence="5">Amino acid adenylation domain-containing protein</fullName>
    </submittedName>
</protein>
<dbReference type="Gene3D" id="3.30.559.30">
    <property type="entry name" value="Nonribosomal peptide synthetase, condensation domain"/>
    <property type="match status" value="1"/>
</dbReference>
<dbReference type="NCBIfam" id="TIGR01733">
    <property type="entry name" value="AA-adenyl-dom"/>
    <property type="match status" value="1"/>
</dbReference>
<evidence type="ECO:0000256" key="2">
    <source>
        <dbReference type="ARBA" id="ARBA00022737"/>
    </source>
</evidence>
<dbReference type="Pfam" id="PF00550">
    <property type="entry name" value="PP-binding"/>
    <property type="match status" value="1"/>
</dbReference>
<reference evidence="6" key="1">
    <citation type="journal article" date="2019" name="Int. J. Syst. Evol. Microbiol.">
        <title>The Global Catalogue of Microorganisms (GCM) 10K type strain sequencing project: providing services to taxonomists for standard genome sequencing and annotation.</title>
        <authorList>
            <consortium name="The Broad Institute Genomics Platform"/>
            <consortium name="The Broad Institute Genome Sequencing Center for Infectious Disease"/>
            <person name="Wu L."/>
            <person name="Ma J."/>
        </authorList>
    </citation>
    <scope>NUCLEOTIDE SEQUENCE [LARGE SCALE GENOMIC DNA]</scope>
    <source>
        <strain evidence="6">CGMCC 1.3240</strain>
    </source>
</reference>
<evidence type="ECO:0000256" key="3">
    <source>
        <dbReference type="ARBA" id="ARBA00023194"/>
    </source>
</evidence>
<dbReference type="InterPro" id="IPR036736">
    <property type="entry name" value="ACP-like_sf"/>
</dbReference>
<dbReference type="Gene3D" id="2.30.38.10">
    <property type="entry name" value="Luciferase, Domain 3"/>
    <property type="match status" value="1"/>
</dbReference>
<dbReference type="Pfam" id="PF00501">
    <property type="entry name" value="AMP-binding"/>
    <property type="match status" value="1"/>
</dbReference>
<dbReference type="InterPro" id="IPR009081">
    <property type="entry name" value="PP-bd_ACP"/>
</dbReference>
<name>A0ABW0VX18_9BACL</name>
<gene>
    <name evidence="5" type="ORF">ACFPYJ_06230</name>
</gene>
<organism evidence="5 6">
    <name type="scientific">Paenibacillus solisilvae</name>
    <dbReference type="NCBI Taxonomy" id="2486751"/>
    <lineage>
        <taxon>Bacteria</taxon>
        <taxon>Bacillati</taxon>
        <taxon>Bacillota</taxon>
        <taxon>Bacilli</taxon>
        <taxon>Bacillales</taxon>
        <taxon>Paenibacillaceae</taxon>
        <taxon>Paenibacillus</taxon>
    </lineage>
</organism>
<dbReference type="RefSeq" id="WP_379187202.1">
    <property type="nucleotide sequence ID" value="NZ_JBHSOW010000022.1"/>
</dbReference>
<dbReference type="InterPro" id="IPR045851">
    <property type="entry name" value="AMP-bd_C_sf"/>
</dbReference>
<proteinExistence type="inferred from homology"/>
<evidence type="ECO:0000313" key="6">
    <source>
        <dbReference type="Proteomes" id="UP001596047"/>
    </source>
</evidence>
<dbReference type="Gene3D" id="3.30.300.30">
    <property type="match status" value="1"/>
</dbReference>
<dbReference type="CDD" id="cd12115">
    <property type="entry name" value="A_NRPS_Sfm_like"/>
    <property type="match status" value="1"/>
</dbReference>
<evidence type="ECO:0000313" key="5">
    <source>
        <dbReference type="EMBL" id="MFC5648730.1"/>
    </source>
</evidence>
<dbReference type="SUPFAM" id="SSF47336">
    <property type="entry name" value="ACP-like"/>
    <property type="match status" value="1"/>
</dbReference>
<dbReference type="InterPro" id="IPR000873">
    <property type="entry name" value="AMP-dep_synth/lig_dom"/>
</dbReference>
<keyword evidence="2" id="KW-0677">Repeat</keyword>
<dbReference type="Proteomes" id="UP001596047">
    <property type="component" value="Unassembled WGS sequence"/>
</dbReference>
<keyword evidence="3" id="KW-0045">Antibiotic biosynthesis</keyword>
<comment type="similarity">
    <text evidence="1">Belongs to the ATP-dependent AMP-binding enzyme family.</text>
</comment>
<dbReference type="SUPFAM" id="SSF56801">
    <property type="entry name" value="Acetyl-CoA synthetase-like"/>
    <property type="match status" value="1"/>
</dbReference>
<feature type="domain" description="Carrier" evidence="4">
    <location>
        <begin position="712"/>
        <end position="787"/>
    </location>
</feature>
<comment type="caution">
    <text evidence="5">The sequence shown here is derived from an EMBL/GenBank/DDBJ whole genome shotgun (WGS) entry which is preliminary data.</text>
</comment>
<dbReference type="InterPro" id="IPR025110">
    <property type="entry name" value="AMP-bd_C"/>
</dbReference>
<dbReference type="InterPro" id="IPR010071">
    <property type="entry name" value="AA_adenyl_dom"/>
</dbReference>
<dbReference type="PROSITE" id="PS00455">
    <property type="entry name" value="AMP_BINDING"/>
    <property type="match status" value="1"/>
</dbReference>
<evidence type="ECO:0000259" key="4">
    <source>
        <dbReference type="PROSITE" id="PS50075"/>
    </source>
</evidence>
<keyword evidence="6" id="KW-1185">Reference proteome</keyword>
<accession>A0ABW0VX18</accession>
<dbReference type="Pfam" id="PF13193">
    <property type="entry name" value="AMP-binding_C"/>
    <property type="match status" value="1"/>
</dbReference>
<dbReference type="InterPro" id="IPR020845">
    <property type="entry name" value="AMP-binding_CS"/>
</dbReference>
<dbReference type="PROSITE" id="PS50075">
    <property type="entry name" value="CARRIER"/>
    <property type="match status" value="1"/>
</dbReference>
<dbReference type="PANTHER" id="PTHR45527:SF1">
    <property type="entry name" value="FATTY ACID SYNTHASE"/>
    <property type="match status" value="1"/>
</dbReference>
<sequence length="811" mass="90185">MITKCQHQSIRFSSQLVENLISFSHKEQTGIQAAFLAAWAGLWYRYTGLEQIVIGIEMEGSRDKMTPLSIDYSEMNSFSGQVKAVHTLLQTGMSEPNVLHAGFIVRDTADSAFTGSTGSSLSNLREEKIVTLEIVRTGTEWTGSLLYDEDYVEETAITRMSGHLQQLLEGCMNQPQVPFDQIPLLTEQEYEQILFEWNRLSTKPAKNPSIPYWFEAQVKRTPDAVAAVYGKERLTYAELDQRANQVANYLLHKGIGSEALIGVHLERTIDMLAAILGILKAGGAYVPLDPTYATERLSYILEDAKAPVLLTQESLAASFVEHEIDVVYMDRDRDAIMEAGSHTPSTSAPIKGDHLAYVTYTSGSTGKPKGVAVEHGSVIALIQWALEVYTAEEIAGVLGSTSINFDLSVFEMFVTWSMGGKLILAENALQLPHLPAASEVTLINTVPSAIRELVRMKGIPAAVRTVNLCGEPLKRELVEQIYEVETVEKIINLYGPSEDTTYSTYCNVVRGPDLPVSIGRPIHNTQAYVLDKHLHPVPVGVPGELYLGGAGLARGYLNQEELTKEKFIPNLFSDQPNERLYRTGDLVRYAADGSLEYLSRMDHQIKIRGFRVELGDIESTLMKHPDVHEAVVVAREFSAADLRLAAYFTTKMDVSEYAQLAQDLRIYLQQKLPEYMVPSLFIPLEQIPLTANGKIDRKALPQPQLIQGSHAAPRNEIEERLVAIWCDVLQLESVGVDNHFLDVGGQSILAAQILVRMRAEFQTDLTQKKIFEATTIAKQAQVIEEAQKQEMIKPASNVIVPRKRVARQLQG</sequence>